<dbReference type="EMBL" id="BLAX01000001">
    <property type="protein sequence ID" value="GET33920.1"/>
    <property type="molecule type" value="Genomic_DNA"/>
</dbReference>
<name>A0A5M4B178_9BACT</name>
<proteinExistence type="predicted"/>
<evidence type="ECO:0000313" key="3">
    <source>
        <dbReference type="EMBL" id="GET33920.1"/>
    </source>
</evidence>
<dbReference type="RefSeq" id="WP_025864607.1">
    <property type="nucleotide sequence ID" value="NZ_BLAX01000001.1"/>
</dbReference>
<dbReference type="Gene3D" id="2.40.50.100">
    <property type="match status" value="1"/>
</dbReference>
<evidence type="ECO:0000259" key="2">
    <source>
        <dbReference type="PROSITE" id="PS50968"/>
    </source>
</evidence>
<dbReference type="AlphaFoldDB" id="A0A5M4B178"/>
<comment type="caution">
    <text evidence="3">The sequence shown here is derived from an EMBL/GenBank/DDBJ whole genome shotgun (WGS) entry which is preliminary data.</text>
</comment>
<reference evidence="3 4" key="1">
    <citation type="submission" date="2019-10" db="EMBL/GenBank/DDBJ databases">
        <title>Prolixibacter strains distinguished by the presence of nitrate reductase genes were adept at nitrate-dependent anaerobic corrosion of metallic iron and carbon steel.</title>
        <authorList>
            <person name="Iino T."/>
            <person name="Shono N."/>
            <person name="Ito K."/>
            <person name="Nakamura R."/>
            <person name="Sueoka K."/>
            <person name="Harayama S."/>
            <person name="Ohkuma M."/>
        </authorList>
    </citation>
    <scope>NUCLEOTIDE SEQUENCE [LARGE SCALE GENOMIC DNA]</scope>
    <source>
        <strain evidence="3 4">JCM 13498</strain>
    </source>
</reference>
<protein>
    <submittedName>
        <fullName evidence="3">Acetyl-CoA carboxylase biotin carboxyl carrier protein subunit</fullName>
    </submittedName>
</protein>
<dbReference type="PROSITE" id="PS50968">
    <property type="entry name" value="BIOTINYL_LIPOYL"/>
    <property type="match status" value="1"/>
</dbReference>
<dbReference type="SUPFAM" id="SSF51230">
    <property type="entry name" value="Single hybrid motif"/>
    <property type="match status" value="1"/>
</dbReference>
<accession>A0A5M4B178</accession>
<evidence type="ECO:0000256" key="1">
    <source>
        <dbReference type="ARBA" id="ARBA00023267"/>
    </source>
</evidence>
<dbReference type="OrthoDB" id="9812676at2"/>
<dbReference type="Pfam" id="PF00364">
    <property type="entry name" value="Biotin_lipoyl"/>
    <property type="match status" value="1"/>
</dbReference>
<keyword evidence="4" id="KW-1185">Reference proteome</keyword>
<dbReference type="Proteomes" id="UP000391834">
    <property type="component" value="Unassembled WGS sequence"/>
</dbReference>
<sequence>MKKFKFTISGNQYDVQINDIEDNIADLEVNGTQYKVEIHQEVKRNKTPKLVRKPVQKAPGEGEIQKKSSKAKAIKAPLPGTILSIAVKEGDTVTKGQTLMVMEAMKMENSIMAEADGTVAAVKVSAGQSVLQDDVLVEIA</sequence>
<dbReference type="InterPro" id="IPR000089">
    <property type="entry name" value="Biotin_lipoyl"/>
</dbReference>
<keyword evidence="1" id="KW-0092">Biotin</keyword>
<dbReference type="PANTHER" id="PTHR45266">
    <property type="entry name" value="OXALOACETATE DECARBOXYLASE ALPHA CHAIN"/>
    <property type="match status" value="1"/>
</dbReference>
<dbReference type="InterPro" id="IPR011053">
    <property type="entry name" value="Single_hybrid_motif"/>
</dbReference>
<feature type="domain" description="Lipoyl-binding" evidence="2">
    <location>
        <begin position="63"/>
        <end position="140"/>
    </location>
</feature>
<dbReference type="InterPro" id="IPR001882">
    <property type="entry name" value="Biotin_BS"/>
</dbReference>
<evidence type="ECO:0000313" key="4">
    <source>
        <dbReference type="Proteomes" id="UP000391834"/>
    </source>
</evidence>
<dbReference type="PROSITE" id="PS00188">
    <property type="entry name" value="BIOTIN"/>
    <property type="match status" value="1"/>
</dbReference>
<gene>
    <name evidence="3" type="ORF">PbJCM13498_27830</name>
</gene>
<dbReference type="FunFam" id="2.40.50.100:FF:000003">
    <property type="entry name" value="Acetyl-CoA carboxylase biotin carboxyl carrier protein"/>
    <property type="match status" value="1"/>
</dbReference>
<dbReference type="InterPro" id="IPR050709">
    <property type="entry name" value="Biotin_Carboxyl_Carrier/Decarb"/>
</dbReference>
<dbReference type="PANTHER" id="PTHR45266:SF3">
    <property type="entry name" value="OXALOACETATE DECARBOXYLASE ALPHA CHAIN"/>
    <property type="match status" value="1"/>
</dbReference>
<dbReference type="CDD" id="cd06850">
    <property type="entry name" value="biotinyl_domain"/>
    <property type="match status" value="1"/>
</dbReference>
<organism evidence="3 4">
    <name type="scientific">Prolixibacter bellariivorans</name>
    <dbReference type="NCBI Taxonomy" id="314319"/>
    <lineage>
        <taxon>Bacteria</taxon>
        <taxon>Pseudomonadati</taxon>
        <taxon>Bacteroidota</taxon>
        <taxon>Bacteroidia</taxon>
        <taxon>Marinilabiliales</taxon>
        <taxon>Prolixibacteraceae</taxon>
        <taxon>Prolixibacter</taxon>
    </lineage>
</organism>